<evidence type="ECO:0000256" key="1">
    <source>
        <dbReference type="SAM" id="Phobius"/>
    </source>
</evidence>
<dbReference type="Proteomes" id="UP000295247">
    <property type="component" value="Unassembled WGS sequence"/>
</dbReference>
<comment type="caution">
    <text evidence="2">The sequence shown here is derived from an EMBL/GenBank/DDBJ whole genome shotgun (WGS) entry which is preliminary data.</text>
</comment>
<reference evidence="2 3" key="1">
    <citation type="submission" date="2019-03" db="EMBL/GenBank/DDBJ databases">
        <title>Genomic Encyclopedia of Type Strains, Phase IV (KMG-IV): sequencing the most valuable type-strain genomes for metagenomic binning, comparative biology and taxonomic classification.</title>
        <authorList>
            <person name="Goeker M."/>
        </authorList>
    </citation>
    <scope>NUCLEOTIDE SEQUENCE [LARGE SCALE GENOMIC DNA]</scope>
    <source>
        <strain evidence="2 3">DSM 203</strain>
    </source>
</reference>
<evidence type="ECO:0000313" key="3">
    <source>
        <dbReference type="Proteomes" id="UP000295247"/>
    </source>
</evidence>
<gene>
    <name evidence="2" type="ORF">EDC29_102331</name>
</gene>
<feature type="transmembrane region" description="Helical" evidence="1">
    <location>
        <begin position="110"/>
        <end position="133"/>
    </location>
</feature>
<feature type="transmembrane region" description="Helical" evidence="1">
    <location>
        <begin position="42"/>
        <end position="64"/>
    </location>
</feature>
<keyword evidence="1" id="KW-0812">Transmembrane</keyword>
<accession>A0A4R4AI87</accession>
<protein>
    <recommendedName>
        <fullName evidence="4">Transmembrane protein</fullName>
    </recommendedName>
</protein>
<keyword evidence="1" id="KW-0472">Membrane</keyword>
<evidence type="ECO:0000313" key="2">
    <source>
        <dbReference type="EMBL" id="TCW38436.1"/>
    </source>
</evidence>
<name>A0A4R4AI87_MARGR</name>
<dbReference type="AlphaFoldDB" id="A0A4R4AI87"/>
<organism evidence="2 3">
    <name type="scientific">Marichromatium gracile</name>
    <name type="common">Chromatium gracile</name>
    <dbReference type="NCBI Taxonomy" id="1048"/>
    <lineage>
        <taxon>Bacteria</taxon>
        <taxon>Pseudomonadati</taxon>
        <taxon>Pseudomonadota</taxon>
        <taxon>Gammaproteobacteria</taxon>
        <taxon>Chromatiales</taxon>
        <taxon>Chromatiaceae</taxon>
        <taxon>Marichromatium</taxon>
    </lineage>
</organism>
<proteinExistence type="predicted"/>
<evidence type="ECO:0008006" key="4">
    <source>
        <dbReference type="Google" id="ProtNLM"/>
    </source>
</evidence>
<feature type="transmembrane region" description="Helical" evidence="1">
    <location>
        <begin position="85"/>
        <end position="104"/>
    </location>
</feature>
<dbReference type="EMBL" id="SMDC01000002">
    <property type="protein sequence ID" value="TCW38436.1"/>
    <property type="molecule type" value="Genomic_DNA"/>
</dbReference>
<sequence>MTKWIHPIAGALALLTILSFWFATVIVETLGAPAAIVAVKTAIPWGLLVLVPALAAVGGSGFALARDRQGERVAAKRRRMPIIAANGLLVLVPCAFFLAAKAAAGELDGVFYAVQGLELVAGAVNATLLGLSLRDGLRLSGRLRGQPVRT</sequence>
<feature type="transmembrane region" description="Helical" evidence="1">
    <location>
        <begin position="12"/>
        <end position="36"/>
    </location>
</feature>
<keyword evidence="1" id="KW-1133">Transmembrane helix</keyword>
<dbReference type="RefSeq" id="WP_123140843.1">
    <property type="nucleotide sequence ID" value="NZ_NRRH01000003.1"/>
</dbReference>